<organism evidence="5 6">
    <name type="scientific">Microbacterium testaceum</name>
    <name type="common">Aureobacterium testaceum</name>
    <name type="synonym">Brevibacterium testaceum</name>
    <dbReference type="NCBI Taxonomy" id="2033"/>
    <lineage>
        <taxon>Bacteria</taxon>
        <taxon>Bacillati</taxon>
        <taxon>Actinomycetota</taxon>
        <taxon>Actinomycetes</taxon>
        <taxon>Micrococcales</taxon>
        <taxon>Microbacteriaceae</taxon>
        <taxon>Microbacterium</taxon>
    </lineage>
</organism>
<keyword evidence="2" id="KW-0812">Transmembrane</keyword>
<dbReference type="EMBL" id="QDFT01000009">
    <property type="protein sequence ID" value="PVE76835.1"/>
    <property type="molecule type" value="Genomic_DNA"/>
</dbReference>
<evidence type="ECO:0000256" key="1">
    <source>
        <dbReference type="SAM" id="MobiDB-lite"/>
    </source>
</evidence>
<feature type="compositionally biased region" description="Low complexity" evidence="1">
    <location>
        <begin position="480"/>
        <end position="500"/>
    </location>
</feature>
<dbReference type="InterPro" id="IPR032379">
    <property type="entry name" value="DUF4874"/>
</dbReference>
<feature type="transmembrane region" description="Helical" evidence="2">
    <location>
        <begin position="532"/>
        <end position="551"/>
    </location>
</feature>
<dbReference type="NCBIfam" id="TIGR01167">
    <property type="entry name" value="LPXTG_anchor"/>
    <property type="match status" value="1"/>
</dbReference>
<evidence type="ECO:0008006" key="7">
    <source>
        <dbReference type="Google" id="ProtNLM"/>
    </source>
</evidence>
<feature type="domain" description="DUF4832" evidence="3">
    <location>
        <begin position="262"/>
        <end position="458"/>
    </location>
</feature>
<keyword evidence="2" id="KW-0472">Membrane</keyword>
<proteinExistence type="predicted"/>
<evidence type="ECO:0000259" key="3">
    <source>
        <dbReference type="Pfam" id="PF16116"/>
    </source>
</evidence>
<dbReference type="InterPro" id="IPR032267">
    <property type="entry name" value="DUF4832"/>
</dbReference>
<dbReference type="RefSeq" id="WP_116536994.1">
    <property type="nucleotide sequence ID" value="NZ_QDFT01000009.1"/>
</dbReference>
<dbReference type="Proteomes" id="UP000244649">
    <property type="component" value="Unassembled WGS sequence"/>
</dbReference>
<comment type="caution">
    <text evidence="5">The sequence shown here is derived from an EMBL/GenBank/DDBJ whole genome shotgun (WGS) entry which is preliminary data.</text>
</comment>
<feature type="compositionally biased region" description="Low complexity" evidence="1">
    <location>
        <begin position="507"/>
        <end position="519"/>
    </location>
</feature>
<evidence type="ECO:0000313" key="6">
    <source>
        <dbReference type="Proteomes" id="UP000244649"/>
    </source>
</evidence>
<feature type="region of interest" description="Disordered" evidence="1">
    <location>
        <begin position="480"/>
        <end position="525"/>
    </location>
</feature>
<accession>A0A2T7WQJ6</accession>
<feature type="domain" description="DUF4874" evidence="4">
    <location>
        <begin position="53"/>
        <end position="232"/>
    </location>
</feature>
<dbReference type="AlphaFoldDB" id="A0A2T7WQJ6"/>
<name>A0A2T7WQJ6_MICTE</name>
<feature type="transmembrane region" description="Helical" evidence="2">
    <location>
        <begin position="12"/>
        <end position="31"/>
    </location>
</feature>
<evidence type="ECO:0000313" key="5">
    <source>
        <dbReference type="EMBL" id="PVE76835.1"/>
    </source>
</evidence>
<dbReference type="Pfam" id="PF16173">
    <property type="entry name" value="DUF4874"/>
    <property type="match status" value="1"/>
</dbReference>
<dbReference type="Pfam" id="PF16116">
    <property type="entry name" value="DUF4832"/>
    <property type="match status" value="1"/>
</dbReference>
<protein>
    <recommendedName>
        <fullName evidence="7">Gram-positive cocci surface proteins LPxTG domain-containing protein</fullName>
    </recommendedName>
</protein>
<evidence type="ECO:0000259" key="4">
    <source>
        <dbReference type="Pfam" id="PF16173"/>
    </source>
</evidence>
<sequence>MTLIIPAPARIARVIVAVGLIAAVVVGGPVLPSSAAPSDKTVVYAEDPSVIANPARGWYHHTETHSYPDGSGWTPLDRGELTALRARGVTQILRVVYLERYVGADLDPVVLAALDADFAVARAAGVTVILRFAYAQGGGAPPVPPYGDAPVERVLAHISQLTPLLRANTDVIAALQQGFIGLWGEGYYTDHFVADPADPSVVTDVDWAKRTQVVEALLAALPANRAVQVRTMLAKQRALNRPSGTAGALSAAEAWGGSNAARIGHHNDCFLASPDDFGTFQSDPLTLDQDYLAQETKYLPMGGETCAVNAPRSSWPSAAAELQRYHFSFLNEDYNRDVLQSWGQDGIDAVSRRLGYRLVLESSRVVDGPAAMVSITLRNDGWAAPYNPRPVRIVLSGPQREITVPVPVDARTWAAGQRVTLDVPLGTVPPGDYRVSLALPAAEPSVAADSRFAIRLANLGTWDASTGRNDLGQVVRVGAATPAPSAPGGPSVSPAPTGPAEGAVALPTSTPSTSRPGSPVDRLPETGAASTVLGATLAVLLLAAGAAFAVIGRRRGRRTPS</sequence>
<keyword evidence="2" id="KW-1133">Transmembrane helix</keyword>
<evidence type="ECO:0000256" key="2">
    <source>
        <dbReference type="SAM" id="Phobius"/>
    </source>
</evidence>
<gene>
    <name evidence="5" type="ORF">DC432_05340</name>
</gene>
<reference evidence="5 6" key="1">
    <citation type="submission" date="2018-04" db="EMBL/GenBank/DDBJ databases">
        <authorList>
            <person name="Go L.Y."/>
            <person name="Mitchell J.A."/>
        </authorList>
    </citation>
    <scope>NUCLEOTIDE SEQUENCE [LARGE SCALE GENOMIC DNA]</scope>
    <source>
        <strain evidence="5 6">TPD7010</strain>
    </source>
</reference>